<accession>A0A1Y5Y8X7</accession>
<evidence type="ECO:0000313" key="1">
    <source>
        <dbReference type="EMBL" id="SMD26261.1"/>
    </source>
</evidence>
<dbReference type="EMBL" id="FWXV01000013">
    <property type="protein sequence ID" value="SMD26261.1"/>
    <property type="molecule type" value="Genomic_DNA"/>
</dbReference>
<dbReference type="AlphaFoldDB" id="A0A1Y5Y8X7"/>
<name>A0A1Y5Y8X7_KIBAR</name>
<protein>
    <submittedName>
        <fullName evidence="1">Uncharacterized protein</fullName>
    </submittedName>
</protein>
<gene>
    <name evidence="1" type="ORF">SAMN05661093_09842</name>
</gene>
<dbReference type="RefSeq" id="WP_084434018.1">
    <property type="nucleotide sequence ID" value="NZ_FWXV01000013.1"/>
</dbReference>
<organism evidence="1 2">
    <name type="scientific">Kibdelosporangium aridum</name>
    <dbReference type="NCBI Taxonomy" id="2030"/>
    <lineage>
        <taxon>Bacteria</taxon>
        <taxon>Bacillati</taxon>
        <taxon>Actinomycetota</taxon>
        <taxon>Actinomycetes</taxon>
        <taxon>Pseudonocardiales</taxon>
        <taxon>Pseudonocardiaceae</taxon>
        <taxon>Kibdelosporangium</taxon>
    </lineage>
</organism>
<reference evidence="1" key="1">
    <citation type="submission" date="2017-04" db="EMBL/GenBank/DDBJ databases">
        <authorList>
            <person name="Afonso C.L."/>
            <person name="Miller P.J."/>
            <person name="Scott M.A."/>
            <person name="Spackman E."/>
            <person name="Goraichik I."/>
            <person name="Dimitrov K.M."/>
            <person name="Suarez D.L."/>
            <person name="Swayne D.E."/>
        </authorList>
    </citation>
    <scope>NUCLEOTIDE SEQUENCE [LARGE SCALE GENOMIC DNA]</scope>
    <source>
        <strain evidence="1">DSM 43828</strain>
    </source>
</reference>
<keyword evidence="2" id="KW-1185">Reference proteome</keyword>
<sequence length="65" mass="7199">MSRAALIYQHATDERDRQIAAALDTLVETARQEAADKLGENLGHAVWQWPERSTPAVILVALSDK</sequence>
<evidence type="ECO:0000313" key="2">
    <source>
        <dbReference type="Proteomes" id="UP000192674"/>
    </source>
</evidence>
<dbReference type="Proteomes" id="UP000192674">
    <property type="component" value="Unassembled WGS sequence"/>
</dbReference>
<proteinExistence type="predicted"/>